<dbReference type="Pfam" id="PF00534">
    <property type="entry name" value="Glycos_transf_1"/>
    <property type="match status" value="1"/>
</dbReference>
<keyword evidence="3" id="KW-0808">Transferase</keyword>
<dbReference type="Pfam" id="PF13439">
    <property type="entry name" value="Glyco_transf_4"/>
    <property type="match status" value="1"/>
</dbReference>
<dbReference type="InterPro" id="IPR001296">
    <property type="entry name" value="Glyco_trans_1"/>
</dbReference>
<dbReference type="PANTHER" id="PTHR12526:SF630">
    <property type="entry name" value="GLYCOSYLTRANSFERASE"/>
    <property type="match status" value="1"/>
</dbReference>
<proteinExistence type="predicted"/>
<dbReference type="RefSeq" id="WP_378253796.1">
    <property type="nucleotide sequence ID" value="NZ_JBHSJV010000001.1"/>
</dbReference>
<dbReference type="EMBL" id="JBHULX010000030">
    <property type="protein sequence ID" value="MFD2592241.1"/>
    <property type="molecule type" value="Genomic_DNA"/>
</dbReference>
<keyword evidence="3" id="KW-0328">Glycosyltransferase</keyword>
<gene>
    <name evidence="3" type="ORF">ACFSTE_15495</name>
</gene>
<dbReference type="EC" id="2.4.-.-" evidence="3"/>
<evidence type="ECO:0000259" key="2">
    <source>
        <dbReference type="Pfam" id="PF13439"/>
    </source>
</evidence>
<evidence type="ECO:0000313" key="3">
    <source>
        <dbReference type="EMBL" id="MFD2592241.1"/>
    </source>
</evidence>
<comment type="caution">
    <text evidence="3">The sequence shown here is derived from an EMBL/GenBank/DDBJ whole genome shotgun (WGS) entry which is preliminary data.</text>
</comment>
<reference evidence="4" key="1">
    <citation type="journal article" date="2019" name="Int. J. Syst. Evol. Microbiol.">
        <title>The Global Catalogue of Microorganisms (GCM) 10K type strain sequencing project: providing services to taxonomists for standard genome sequencing and annotation.</title>
        <authorList>
            <consortium name="The Broad Institute Genomics Platform"/>
            <consortium name="The Broad Institute Genome Sequencing Center for Infectious Disease"/>
            <person name="Wu L."/>
            <person name="Ma J."/>
        </authorList>
    </citation>
    <scope>NUCLEOTIDE SEQUENCE [LARGE SCALE GENOMIC DNA]</scope>
    <source>
        <strain evidence="4">KCTC 42423</strain>
    </source>
</reference>
<sequence>MHILHLSAVTNWGGGEKHIETLYNELSELAPEVKNTIFCAKNGDFHKHLKTQQINYITAPLSIKVDPRFFIKLGIICKREKVDLIHIHDPSAILLAILSDKIFNLPPFIYSKKTSFPIKNRKKTLFKYNYPKIKKVICVSNKTKEIAAKSIVDNHKIVTIYDGTDIETPLKKPSFAIREKFNLKEDTVIVGNIANHIRAKHLDTLIDIVDIIINKENKKNFFFIQMGNYTERTEPLLQRAKELQLEQHLVFSGFTPNASSFLPQFDINLITSQSEGMPLVIYESLLHKTAVVSTDVGGIPEIIEHNINGLLSPMHSPDKQAEQIISLSEDDALKEKFIKNGYEKVINNYSSKNMALETLQLYKNIV</sequence>
<dbReference type="CDD" id="cd03801">
    <property type="entry name" value="GT4_PimA-like"/>
    <property type="match status" value="1"/>
</dbReference>
<protein>
    <submittedName>
        <fullName evidence="3">Glycosyltransferase family 4 protein</fullName>
        <ecNumber evidence="3">2.4.-.-</ecNumber>
    </submittedName>
</protein>
<feature type="domain" description="Glycosyltransferase subfamily 4-like N-terminal" evidence="2">
    <location>
        <begin position="12"/>
        <end position="167"/>
    </location>
</feature>
<keyword evidence="4" id="KW-1185">Reference proteome</keyword>
<accession>A0ABW5NAH2</accession>
<dbReference type="Gene3D" id="3.40.50.2000">
    <property type="entry name" value="Glycogen Phosphorylase B"/>
    <property type="match status" value="2"/>
</dbReference>
<dbReference type="SUPFAM" id="SSF53756">
    <property type="entry name" value="UDP-Glycosyltransferase/glycogen phosphorylase"/>
    <property type="match status" value="1"/>
</dbReference>
<dbReference type="GO" id="GO:0016757">
    <property type="term" value="F:glycosyltransferase activity"/>
    <property type="evidence" value="ECO:0007669"/>
    <property type="project" value="UniProtKB-KW"/>
</dbReference>
<dbReference type="PANTHER" id="PTHR12526">
    <property type="entry name" value="GLYCOSYLTRANSFERASE"/>
    <property type="match status" value="1"/>
</dbReference>
<dbReference type="Proteomes" id="UP001597459">
    <property type="component" value="Unassembled WGS sequence"/>
</dbReference>
<name>A0ABW5NAH2_9FLAO</name>
<evidence type="ECO:0000313" key="4">
    <source>
        <dbReference type="Proteomes" id="UP001597459"/>
    </source>
</evidence>
<evidence type="ECO:0000259" key="1">
    <source>
        <dbReference type="Pfam" id="PF00534"/>
    </source>
</evidence>
<feature type="domain" description="Glycosyl transferase family 1" evidence="1">
    <location>
        <begin position="176"/>
        <end position="343"/>
    </location>
</feature>
<dbReference type="InterPro" id="IPR028098">
    <property type="entry name" value="Glyco_trans_4-like_N"/>
</dbReference>
<organism evidence="3 4">
    <name type="scientific">Aquimarina hainanensis</name>
    <dbReference type="NCBI Taxonomy" id="1578017"/>
    <lineage>
        <taxon>Bacteria</taxon>
        <taxon>Pseudomonadati</taxon>
        <taxon>Bacteroidota</taxon>
        <taxon>Flavobacteriia</taxon>
        <taxon>Flavobacteriales</taxon>
        <taxon>Flavobacteriaceae</taxon>
        <taxon>Aquimarina</taxon>
    </lineage>
</organism>